<keyword evidence="5" id="KW-0132">Cell division</keyword>
<keyword evidence="6" id="KW-0159">Chromosome partition</keyword>
<keyword evidence="10" id="KW-0131">Cell cycle</keyword>
<comment type="subcellular location">
    <subcellularLocation>
        <location evidence="2">Cytoplasm</location>
    </subcellularLocation>
</comment>
<dbReference type="GO" id="GO:0051301">
    <property type="term" value="P:cell division"/>
    <property type="evidence" value="ECO:0007669"/>
    <property type="project" value="UniProtKB-KW"/>
</dbReference>
<dbReference type="InterPro" id="IPR013762">
    <property type="entry name" value="Integrase-like_cat_sf"/>
</dbReference>
<evidence type="ECO:0000313" key="15">
    <source>
        <dbReference type="Proteomes" id="UP000238916"/>
    </source>
</evidence>
<dbReference type="PROSITE" id="PS51898">
    <property type="entry name" value="TYR_RECOMBINASE"/>
    <property type="match status" value="1"/>
</dbReference>
<evidence type="ECO:0000256" key="11">
    <source>
        <dbReference type="PROSITE-ProRule" id="PRU01248"/>
    </source>
</evidence>
<gene>
    <name evidence="14" type="ORF">SBF1_6290002</name>
</gene>
<keyword evidence="8 11" id="KW-0238">DNA-binding</keyword>
<keyword evidence="7" id="KW-0229">DNA integration</keyword>
<comment type="similarity">
    <text evidence="3">Belongs to the 'phage' integrase family.</text>
</comment>
<dbReference type="PANTHER" id="PTHR30349">
    <property type="entry name" value="PHAGE INTEGRASE-RELATED"/>
    <property type="match status" value="1"/>
</dbReference>
<evidence type="ECO:0000259" key="12">
    <source>
        <dbReference type="PROSITE" id="PS51898"/>
    </source>
</evidence>
<dbReference type="Gene3D" id="1.10.150.130">
    <property type="match status" value="1"/>
</dbReference>
<evidence type="ECO:0000256" key="4">
    <source>
        <dbReference type="ARBA" id="ARBA00022490"/>
    </source>
</evidence>
<evidence type="ECO:0000256" key="6">
    <source>
        <dbReference type="ARBA" id="ARBA00022829"/>
    </source>
</evidence>
<dbReference type="GO" id="GO:0007059">
    <property type="term" value="P:chromosome segregation"/>
    <property type="evidence" value="ECO:0007669"/>
    <property type="project" value="UniProtKB-KW"/>
</dbReference>
<dbReference type="InterPro" id="IPR002104">
    <property type="entry name" value="Integrase_catalytic"/>
</dbReference>
<name>A0A2U3LMF9_9FIRM</name>
<evidence type="ECO:0000313" key="14">
    <source>
        <dbReference type="EMBL" id="SPF53019.1"/>
    </source>
</evidence>
<dbReference type="Proteomes" id="UP000238916">
    <property type="component" value="Unassembled WGS sequence"/>
</dbReference>
<dbReference type="InterPro" id="IPR004107">
    <property type="entry name" value="Integrase_SAM-like_N"/>
</dbReference>
<dbReference type="GO" id="GO:0006310">
    <property type="term" value="P:DNA recombination"/>
    <property type="evidence" value="ECO:0007669"/>
    <property type="project" value="UniProtKB-KW"/>
</dbReference>
<dbReference type="GO" id="GO:0003677">
    <property type="term" value="F:DNA binding"/>
    <property type="evidence" value="ECO:0007669"/>
    <property type="project" value="UniProtKB-UniRule"/>
</dbReference>
<sequence length="290" mass="33656">MSMLEKKGINFKNNSLAEEYLRSLKAAQKSENTIIKYRRILERFLRDCQKNLNEMEPDEVLNWLTINFGEKKERTYNLVLSVLTSFSKFCIAEEHIARKLTKNRWRTRIPKSLPKYLNNYELSCIRIEAEKFSIRDRALIALLLSSGCRRAEAASLNVEDMVIRERTAEVIGKGKKKRAIHFSDEVAVLLESYLETHPKDEPALFLNKYGQRISTMGIYQITRKLGKKARLPKSLSPHCCRHTFATTMLSKGAELEFIGEALGHNDLNVARIYARIPTEQLTSMYRKFME</sequence>
<evidence type="ECO:0000256" key="1">
    <source>
        <dbReference type="ARBA" id="ARBA00003283"/>
    </source>
</evidence>
<reference evidence="15" key="1">
    <citation type="submission" date="2018-02" db="EMBL/GenBank/DDBJ databases">
        <authorList>
            <person name="Hausmann B."/>
        </authorList>
    </citation>
    <scope>NUCLEOTIDE SEQUENCE [LARGE SCALE GENOMIC DNA]</scope>
    <source>
        <strain evidence="15">Peat soil MAG SbF1</strain>
    </source>
</reference>
<evidence type="ECO:0000256" key="9">
    <source>
        <dbReference type="ARBA" id="ARBA00023172"/>
    </source>
</evidence>
<evidence type="ECO:0000256" key="5">
    <source>
        <dbReference type="ARBA" id="ARBA00022618"/>
    </source>
</evidence>
<accession>A0A2U3LMF9</accession>
<dbReference type="PROSITE" id="PS51900">
    <property type="entry name" value="CB"/>
    <property type="match status" value="1"/>
</dbReference>
<evidence type="ECO:0000256" key="3">
    <source>
        <dbReference type="ARBA" id="ARBA00008857"/>
    </source>
</evidence>
<feature type="domain" description="Core-binding (CB)" evidence="13">
    <location>
        <begin position="11"/>
        <end position="91"/>
    </location>
</feature>
<dbReference type="InterPro" id="IPR011010">
    <property type="entry name" value="DNA_brk_join_enz"/>
</dbReference>
<keyword evidence="4" id="KW-0963">Cytoplasm</keyword>
<dbReference type="InterPro" id="IPR044068">
    <property type="entry name" value="CB"/>
</dbReference>
<dbReference type="Pfam" id="PF00589">
    <property type="entry name" value="Phage_integrase"/>
    <property type="match status" value="1"/>
</dbReference>
<dbReference type="GO" id="GO:0015074">
    <property type="term" value="P:DNA integration"/>
    <property type="evidence" value="ECO:0007669"/>
    <property type="project" value="UniProtKB-KW"/>
</dbReference>
<dbReference type="PANTHER" id="PTHR30349:SF77">
    <property type="entry name" value="TYROSINE RECOMBINASE XERC"/>
    <property type="match status" value="1"/>
</dbReference>
<dbReference type="EMBL" id="OMOF01000589">
    <property type="protein sequence ID" value="SPF53019.1"/>
    <property type="molecule type" value="Genomic_DNA"/>
</dbReference>
<dbReference type="Pfam" id="PF02899">
    <property type="entry name" value="Phage_int_SAM_1"/>
    <property type="match status" value="1"/>
</dbReference>
<dbReference type="InterPro" id="IPR010998">
    <property type="entry name" value="Integrase_recombinase_N"/>
</dbReference>
<dbReference type="Gene3D" id="1.10.443.10">
    <property type="entry name" value="Intergrase catalytic core"/>
    <property type="match status" value="1"/>
</dbReference>
<dbReference type="SUPFAM" id="SSF56349">
    <property type="entry name" value="DNA breaking-rejoining enzymes"/>
    <property type="match status" value="1"/>
</dbReference>
<proteinExistence type="inferred from homology"/>
<dbReference type="GO" id="GO:0005737">
    <property type="term" value="C:cytoplasm"/>
    <property type="evidence" value="ECO:0007669"/>
    <property type="project" value="UniProtKB-SubCell"/>
</dbReference>
<dbReference type="InterPro" id="IPR050090">
    <property type="entry name" value="Tyrosine_recombinase_XerCD"/>
</dbReference>
<dbReference type="AlphaFoldDB" id="A0A2U3LMF9"/>
<evidence type="ECO:0000256" key="2">
    <source>
        <dbReference type="ARBA" id="ARBA00004496"/>
    </source>
</evidence>
<evidence type="ECO:0000259" key="13">
    <source>
        <dbReference type="PROSITE" id="PS51900"/>
    </source>
</evidence>
<evidence type="ECO:0000256" key="10">
    <source>
        <dbReference type="ARBA" id="ARBA00023306"/>
    </source>
</evidence>
<organism evidence="14 15">
    <name type="scientific">Candidatus Desulfosporosinus infrequens</name>
    <dbReference type="NCBI Taxonomy" id="2043169"/>
    <lineage>
        <taxon>Bacteria</taxon>
        <taxon>Bacillati</taxon>
        <taxon>Bacillota</taxon>
        <taxon>Clostridia</taxon>
        <taxon>Eubacteriales</taxon>
        <taxon>Desulfitobacteriaceae</taxon>
        <taxon>Desulfosporosinus</taxon>
    </lineage>
</organism>
<keyword evidence="9" id="KW-0233">DNA recombination</keyword>
<evidence type="ECO:0000256" key="8">
    <source>
        <dbReference type="ARBA" id="ARBA00023125"/>
    </source>
</evidence>
<protein>
    <submittedName>
        <fullName evidence="14">Integrase-recombinase protein</fullName>
    </submittedName>
</protein>
<evidence type="ECO:0000256" key="7">
    <source>
        <dbReference type="ARBA" id="ARBA00022908"/>
    </source>
</evidence>
<feature type="domain" description="Tyr recombinase" evidence="12">
    <location>
        <begin position="112"/>
        <end position="286"/>
    </location>
</feature>
<comment type="function">
    <text evidence="1">Site-specific tyrosine recombinase, which acts by catalyzing the cutting and rejoining of the recombining DNA molecules.</text>
</comment>